<name>A0A5C7EIU8_9PROT</name>
<dbReference type="Gene3D" id="3.90.1200.10">
    <property type="match status" value="1"/>
</dbReference>
<dbReference type="AlphaFoldDB" id="A0A5C7EIU8"/>
<organism evidence="17 18">
    <name type="scientific">Pelomicrobium methylotrophicum</name>
    <dbReference type="NCBI Taxonomy" id="2602750"/>
    <lineage>
        <taxon>Bacteria</taxon>
        <taxon>Pseudomonadati</taxon>
        <taxon>Pseudomonadota</taxon>
        <taxon>Hydrogenophilia</taxon>
        <taxon>Hydrogenophilia incertae sedis</taxon>
        <taxon>Pelomicrobium</taxon>
    </lineage>
</organism>
<evidence type="ECO:0000256" key="5">
    <source>
        <dbReference type="ARBA" id="ARBA00012619"/>
    </source>
</evidence>
<keyword evidence="11" id="KW-0067">ATP-binding</keyword>
<dbReference type="NCBIfam" id="TIGR02456">
    <property type="entry name" value="treS_nterm"/>
    <property type="match status" value="1"/>
</dbReference>
<evidence type="ECO:0000256" key="15">
    <source>
        <dbReference type="ARBA" id="ARBA00049067"/>
    </source>
</evidence>
<evidence type="ECO:0000256" key="4">
    <source>
        <dbReference type="ARBA" id="ARBA00011962"/>
    </source>
</evidence>
<keyword evidence="9" id="KW-0547">Nucleotide-binding</keyword>
<evidence type="ECO:0000256" key="12">
    <source>
        <dbReference type="ARBA" id="ARBA00023235"/>
    </source>
</evidence>
<dbReference type="Pfam" id="PF00128">
    <property type="entry name" value="Alpha-amylase"/>
    <property type="match status" value="1"/>
</dbReference>
<dbReference type="InParanoid" id="A0A5C7EIU8"/>
<keyword evidence="12 17" id="KW-0413">Isomerase</keyword>
<dbReference type="FunFam" id="3.20.20.80:FF:000055">
    <property type="entry name" value="Trehalose synthase"/>
    <property type="match status" value="1"/>
</dbReference>
<evidence type="ECO:0000256" key="3">
    <source>
        <dbReference type="ARBA" id="ARBA00006219"/>
    </source>
</evidence>
<comment type="caution">
    <text evidence="17">The sequence shown here is derived from an EMBL/GenBank/DDBJ whole genome shotgun (WGS) entry which is preliminary data.</text>
</comment>
<dbReference type="GO" id="GO:0016740">
    <property type="term" value="F:transferase activity"/>
    <property type="evidence" value="ECO:0007669"/>
    <property type="project" value="UniProtKB-KW"/>
</dbReference>
<evidence type="ECO:0000256" key="1">
    <source>
        <dbReference type="ARBA" id="ARBA00001595"/>
    </source>
</evidence>
<feature type="domain" description="Glycosyl hydrolase family 13 catalytic" evidence="16">
    <location>
        <begin position="37"/>
        <end position="436"/>
    </location>
</feature>
<comment type="similarity">
    <text evidence="2">Belongs to the glycosyl hydrolase 13 family. TreS subfamily.</text>
</comment>
<dbReference type="Gene3D" id="3.90.400.10">
    <property type="entry name" value="Oligo-1,6-glucosidase, Domain 2"/>
    <property type="match status" value="1"/>
</dbReference>
<keyword evidence="10" id="KW-0106">Calcium</keyword>
<dbReference type="InterPro" id="IPR012810">
    <property type="entry name" value="TreS/a-amylase_N"/>
</dbReference>
<evidence type="ECO:0000256" key="11">
    <source>
        <dbReference type="ARBA" id="ARBA00022840"/>
    </source>
</evidence>
<keyword evidence="18" id="KW-1185">Reference proteome</keyword>
<dbReference type="InterPro" id="IPR040999">
    <property type="entry name" value="Mak_N_cap"/>
</dbReference>
<reference evidence="17 18" key="1">
    <citation type="submission" date="2019-08" db="EMBL/GenBank/DDBJ databases">
        <title>Pelomicrobium methylotrophicum gen. nov., sp. nov. a moderately thermophilic, facultatively anaerobic, lithoautotrophic and methylotrophic bacterium isolated from a terrestrial mud volcano.</title>
        <authorList>
            <person name="Slobodkina G.B."/>
            <person name="Merkel A.Y."/>
            <person name="Slobodkin A.I."/>
        </authorList>
    </citation>
    <scope>NUCLEOTIDE SEQUENCE [LARGE SCALE GENOMIC DNA]</scope>
    <source>
        <strain evidence="17 18">SM250</strain>
    </source>
</reference>
<accession>A0A5C7EIU8</accession>
<dbReference type="InterPro" id="IPR013780">
    <property type="entry name" value="Glyco_hydro_b"/>
</dbReference>
<evidence type="ECO:0000313" key="18">
    <source>
        <dbReference type="Proteomes" id="UP000321201"/>
    </source>
</evidence>
<dbReference type="PANTHER" id="PTHR10357:SF219">
    <property type="entry name" value="MALTOSE ALPHA-D-GLUCOSYLTRANSFERASE"/>
    <property type="match status" value="1"/>
</dbReference>
<dbReference type="CDD" id="cd11334">
    <property type="entry name" value="AmyAc_TreS"/>
    <property type="match status" value="1"/>
</dbReference>
<evidence type="ECO:0000256" key="2">
    <source>
        <dbReference type="ARBA" id="ARBA00005496"/>
    </source>
</evidence>
<dbReference type="InterPro" id="IPR045857">
    <property type="entry name" value="O16G_dom_2"/>
</dbReference>
<dbReference type="InterPro" id="IPR032091">
    <property type="entry name" value="Malt_amylase-like_C"/>
</dbReference>
<dbReference type="InterPro" id="IPR017853">
    <property type="entry name" value="GH"/>
</dbReference>
<evidence type="ECO:0000256" key="9">
    <source>
        <dbReference type="ARBA" id="ARBA00022741"/>
    </source>
</evidence>
<dbReference type="GO" id="GO:0005524">
    <property type="term" value="F:ATP binding"/>
    <property type="evidence" value="ECO:0007669"/>
    <property type="project" value="UniProtKB-KW"/>
</dbReference>
<dbReference type="Proteomes" id="UP000321201">
    <property type="component" value="Unassembled WGS sequence"/>
</dbReference>
<dbReference type="GO" id="GO:0047471">
    <property type="term" value="F:maltose alpha-D-glucosyltransferase activity"/>
    <property type="evidence" value="ECO:0007669"/>
    <property type="project" value="UniProtKB-EC"/>
</dbReference>
<evidence type="ECO:0000256" key="6">
    <source>
        <dbReference type="ARBA" id="ARBA00013882"/>
    </source>
</evidence>
<evidence type="ECO:0000313" key="17">
    <source>
        <dbReference type="EMBL" id="TXF11999.1"/>
    </source>
</evidence>
<protein>
    <recommendedName>
        <fullName evidence="6">Maltokinase</fullName>
        <ecNumber evidence="4">2.7.1.175</ecNumber>
        <ecNumber evidence="5">5.4.99.16</ecNumber>
    </recommendedName>
    <alternativeName>
        <fullName evidence="14">Maltose alpha-D-glucosyltransferase</fullName>
    </alternativeName>
    <alternativeName>
        <fullName evidence="13">Maltose-1-phosphate synthase</fullName>
    </alternativeName>
</protein>
<dbReference type="OrthoDB" id="5287835at2"/>
<dbReference type="InterPro" id="IPR011009">
    <property type="entry name" value="Kinase-like_dom_sf"/>
</dbReference>
<dbReference type="SUPFAM" id="SSF51445">
    <property type="entry name" value="(Trans)glycosidases"/>
    <property type="match status" value="1"/>
</dbReference>
<evidence type="ECO:0000256" key="7">
    <source>
        <dbReference type="ARBA" id="ARBA00022679"/>
    </source>
</evidence>
<keyword evidence="7 17" id="KW-0808">Transferase</keyword>
<dbReference type="NCBIfam" id="TIGR02457">
    <property type="entry name" value="TreS_Cterm"/>
    <property type="match status" value="1"/>
</dbReference>
<proteinExistence type="inferred from homology"/>
<comment type="catalytic activity">
    <reaction evidence="15">
        <text>D-maltose + ATP = alpha-maltose 1-phosphate + ADP + H(+)</text>
        <dbReference type="Rhea" id="RHEA:31915"/>
        <dbReference type="ChEBI" id="CHEBI:15378"/>
        <dbReference type="ChEBI" id="CHEBI:17306"/>
        <dbReference type="ChEBI" id="CHEBI:30616"/>
        <dbReference type="ChEBI" id="CHEBI:63576"/>
        <dbReference type="ChEBI" id="CHEBI:456216"/>
        <dbReference type="EC" id="2.7.1.175"/>
    </reaction>
</comment>
<dbReference type="SUPFAM" id="SSF51011">
    <property type="entry name" value="Glycosyl hydrolase domain"/>
    <property type="match status" value="1"/>
</dbReference>
<keyword evidence="8" id="KW-0479">Metal-binding</keyword>
<dbReference type="SMART" id="SM00642">
    <property type="entry name" value="Aamy"/>
    <property type="match status" value="1"/>
</dbReference>
<dbReference type="SUPFAM" id="SSF56112">
    <property type="entry name" value="Protein kinase-like (PK-like)"/>
    <property type="match status" value="1"/>
</dbReference>
<evidence type="ECO:0000256" key="8">
    <source>
        <dbReference type="ARBA" id="ARBA00022723"/>
    </source>
</evidence>
<gene>
    <name evidence="17" type="primary">treS</name>
    <name evidence="17" type="ORF">FR698_08275</name>
</gene>
<dbReference type="Gene3D" id="3.20.20.80">
    <property type="entry name" value="Glycosidases"/>
    <property type="match status" value="1"/>
</dbReference>
<dbReference type="EMBL" id="VPFL01000009">
    <property type="protein sequence ID" value="TXF11999.1"/>
    <property type="molecule type" value="Genomic_DNA"/>
</dbReference>
<dbReference type="EC" id="5.4.99.16" evidence="5"/>
<evidence type="ECO:0000256" key="10">
    <source>
        <dbReference type="ARBA" id="ARBA00022837"/>
    </source>
</evidence>
<dbReference type="Pfam" id="PF18085">
    <property type="entry name" value="Mak_N_cap"/>
    <property type="match status" value="1"/>
</dbReference>
<dbReference type="Pfam" id="PF16657">
    <property type="entry name" value="Malt_amylase_C"/>
    <property type="match status" value="1"/>
</dbReference>
<evidence type="ECO:0000259" key="16">
    <source>
        <dbReference type="SMART" id="SM00642"/>
    </source>
</evidence>
<dbReference type="InterPro" id="IPR006047">
    <property type="entry name" value="GH13_cat_dom"/>
</dbReference>
<comment type="similarity">
    <text evidence="3">Belongs to the aminoglycoside phosphotransferase family.</text>
</comment>
<dbReference type="InterPro" id="IPR012811">
    <property type="entry name" value="TreS_maltokin_C_dom"/>
</dbReference>
<evidence type="ECO:0000256" key="13">
    <source>
        <dbReference type="ARBA" id="ARBA00031251"/>
    </source>
</evidence>
<comment type="catalytic activity">
    <reaction evidence="1">
        <text>D-maltose = alpha,alpha-trehalose</text>
        <dbReference type="Rhea" id="RHEA:15145"/>
        <dbReference type="ChEBI" id="CHEBI:16551"/>
        <dbReference type="ChEBI" id="CHEBI:17306"/>
        <dbReference type="EC" id="5.4.99.16"/>
    </reaction>
</comment>
<dbReference type="EC" id="2.7.1.175" evidence="4"/>
<dbReference type="GO" id="GO:0046872">
    <property type="term" value="F:metal ion binding"/>
    <property type="evidence" value="ECO:0007669"/>
    <property type="project" value="UniProtKB-KW"/>
</dbReference>
<dbReference type="PANTHER" id="PTHR10357">
    <property type="entry name" value="ALPHA-AMYLASE FAMILY MEMBER"/>
    <property type="match status" value="1"/>
</dbReference>
<sequence>MLTVDQPTRELLAPEAAPKALAWADDPLWYKDAVIYELHVKAFFDSNNDGIGDFKGLTAKLDYVQELGVNTLWLLPFYPSPLKDDGYDISDYHNVHPDYGTRNDFRTFMREAHRRGLKVITELVINHTSDQHPWFQAARRAPPGSPKRNYYVWSDTAKKYAGTRIIFTDTEVSNWAWDDVAKAYYWHRFFSHQPDLNFDNPRVLKAVIRVMRFWMDMGVDGMRLDAIPYLIEREGTNNENLPETHAVIKKIRAEIDAHYKNKMLLAEANQWPEDVREYFGDGDECHMAYHFPLMPRLFMAIAQEDRHPVIEIMRQTPDIPDNCQWAIFLRNHDELTLEMVTDKERDYMYRMYAADPRMRVNVGIRRRLAPLMDNDRRKIELMTCLLMTLRGSPILYYGDEIGMGDNIYLGDRNSVRTPMQWSMDRNGGFSRCDPQRLYLPPIMDPVYGYQAVNVEAQARNPSSLLNWMRRLIQVRNSHRAFGRGTLTFLEPGNRKILAYLREYEGEVILCVANLSRTPQAVELDLSRFAGRVPVELTGNVSFPPIGPLPYLLTLPAYGYYGFVLSHDAPVPEWHEEKLPHRELPVLVLLEGFRTFFQIKGGAKDIKRLIASRTREQLQREVLLPYLSTKRWFAAKGHPVKRIEMVDEGEWTTAEGSWLLAFLEVECEDIPIQTYFLPLAVAWEEKGEDPIHKFGAWTLAKVRQKEKMGILFGAFGDPHFCRALARAMGTNSEVPFARGRLKFTSTRAYPAIASAIDEPVYQPALDQSHTGVFFGDKLYLKGYRRLSEGTSPELEIGRFLTEVSPFPHIAPVLGAVEYVRSDGTPITLALLQQYVENQGNAWAFTVDYLERLTQTLFAGTEPPLTEPRIENPHGYYLTLAQTLGQRVGELHQAFARVTGEPAFDPEPATLEDYRRWIERVHGDVVRTLNALEERRLQLPEAVRPSVEALLGRRLAMIDWLSNLSFEGLSLSKTRYHGDLHLGQVLLKQHDFVIIDFEGEPGRPLAERRAKHSPMRDVAGMLRSFNYATAATLVRQTGQPEEKRQAIEAALGEWERQAVEAFLSGYRHATQGCPSVPSETGYWQRLLELFVLEKALYELRYEMDNRPDWVGIPVRGLLALPLSRDG</sequence>
<dbReference type="Gene3D" id="2.60.40.1180">
    <property type="entry name" value="Golgi alpha-mannosidase II"/>
    <property type="match status" value="1"/>
</dbReference>
<evidence type="ECO:0000256" key="14">
    <source>
        <dbReference type="ARBA" id="ARBA00031378"/>
    </source>
</evidence>
<dbReference type="GO" id="GO:0005975">
    <property type="term" value="P:carbohydrate metabolic process"/>
    <property type="evidence" value="ECO:0007669"/>
    <property type="project" value="InterPro"/>
</dbReference>